<dbReference type="EMBL" id="LHXL01000025">
    <property type="protein sequence ID" value="KXA89710.1"/>
    <property type="molecule type" value="Genomic_DNA"/>
</dbReference>
<dbReference type="InterPro" id="IPR004706">
    <property type="entry name" value="Arsenical-R_Acr3"/>
</dbReference>
<feature type="non-terminal residue" evidence="3">
    <location>
        <position position="1"/>
    </location>
</feature>
<organism evidence="3 4">
    <name type="scientific">candidate division MSBL1 archaeon SCGC-AAA259D14</name>
    <dbReference type="NCBI Taxonomy" id="1698261"/>
    <lineage>
        <taxon>Archaea</taxon>
        <taxon>Methanobacteriati</taxon>
        <taxon>Methanobacteriota</taxon>
        <taxon>candidate division MSBL1</taxon>
    </lineage>
</organism>
<keyword evidence="2" id="KW-0812">Transmembrane</keyword>
<dbReference type="GO" id="GO:0015104">
    <property type="term" value="F:antimonite transmembrane transporter activity"/>
    <property type="evidence" value="ECO:0007669"/>
    <property type="project" value="TreeGrafter"/>
</dbReference>
<evidence type="ECO:0000313" key="4">
    <source>
        <dbReference type="Proteomes" id="UP000070589"/>
    </source>
</evidence>
<evidence type="ECO:0000256" key="2">
    <source>
        <dbReference type="SAM" id="Phobius"/>
    </source>
</evidence>
<dbReference type="GO" id="GO:0015297">
    <property type="term" value="F:antiporter activity"/>
    <property type="evidence" value="ECO:0007669"/>
    <property type="project" value="InterPro"/>
</dbReference>
<feature type="transmembrane region" description="Helical" evidence="2">
    <location>
        <begin position="73"/>
        <end position="92"/>
    </location>
</feature>
<feature type="transmembrane region" description="Helical" evidence="2">
    <location>
        <begin position="35"/>
        <end position="61"/>
    </location>
</feature>
<dbReference type="Proteomes" id="UP000070589">
    <property type="component" value="Unassembled WGS sequence"/>
</dbReference>
<name>A0A133U692_9EURY</name>
<protein>
    <submittedName>
        <fullName evidence="3">Arsenic transporter</fullName>
    </submittedName>
</protein>
<dbReference type="AlphaFoldDB" id="A0A133U692"/>
<dbReference type="Gene3D" id="1.20.1530.20">
    <property type="match status" value="1"/>
</dbReference>
<reference evidence="3 4" key="1">
    <citation type="journal article" date="2016" name="Sci. Rep.">
        <title>Metabolic traits of an uncultured archaeal lineage -MSBL1- from brine pools of the Red Sea.</title>
        <authorList>
            <person name="Mwirichia R."/>
            <person name="Alam I."/>
            <person name="Rashid M."/>
            <person name="Vinu M."/>
            <person name="Ba-Alawi W."/>
            <person name="Anthony Kamau A."/>
            <person name="Kamanda Ngugi D."/>
            <person name="Goker M."/>
            <person name="Klenk H.P."/>
            <person name="Bajic V."/>
            <person name="Stingl U."/>
        </authorList>
    </citation>
    <scope>NUCLEOTIDE SEQUENCE [LARGE SCALE GENOMIC DNA]</scope>
    <source>
        <strain evidence="3">SCGC-AAA259D14</strain>
    </source>
</reference>
<keyword evidence="2" id="KW-0472">Membrane</keyword>
<dbReference type="GO" id="GO:0015105">
    <property type="term" value="F:arsenite transmembrane transporter activity"/>
    <property type="evidence" value="ECO:0007669"/>
    <property type="project" value="TreeGrafter"/>
</dbReference>
<dbReference type="PANTHER" id="PTHR43057:SF1">
    <property type="entry name" value="ARSENICAL-RESISTANCE PROTEIN 3"/>
    <property type="match status" value="1"/>
</dbReference>
<accession>A0A133U692</accession>
<feature type="transmembrane region" description="Helical" evidence="2">
    <location>
        <begin position="98"/>
        <end position="118"/>
    </location>
</feature>
<sequence length="125" mass="13546">FLERMGNLTIIGLLLTLILLFSFQGDIIVNNPLHILLIAIPLTIFTFTIFSIAYGWSYVWGLDHNIAAPAAEIGASNFFELAVAVAISVFGITSGAALATVVGVLVEVPVMLTLVYIANKTRKYF</sequence>
<dbReference type="PANTHER" id="PTHR43057">
    <property type="entry name" value="ARSENITE EFFLUX TRANSPORTER"/>
    <property type="match status" value="1"/>
</dbReference>
<comment type="caution">
    <text evidence="3">The sequence shown here is derived from an EMBL/GenBank/DDBJ whole genome shotgun (WGS) entry which is preliminary data.</text>
</comment>
<gene>
    <name evidence="3" type="ORF">AKJ62_02450</name>
</gene>
<dbReference type="GO" id="GO:0005886">
    <property type="term" value="C:plasma membrane"/>
    <property type="evidence" value="ECO:0007669"/>
    <property type="project" value="TreeGrafter"/>
</dbReference>
<proteinExistence type="predicted"/>
<dbReference type="PATRIC" id="fig|1698261.3.peg.441"/>
<keyword evidence="2" id="KW-1133">Transmembrane helix</keyword>
<keyword evidence="4" id="KW-1185">Reference proteome</keyword>
<evidence type="ECO:0000256" key="1">
    <source>
        <dbReference type="ARBA" id="ARBA00022448"/>
    </source>
</evidence>
<dbReference type="InterPro" id="IPR038770">
    <property type="entry name" value="Na+/solute_symporter_sf"/>
</dbReference>
<evidence type="ECO:0000313" key="3">
    <source>
        <dbReference type="EMBL" id="KXA89710.1"/>
    </source>
</evidence>
<keyword evidence="1" id="KW-0813">Transport</keyword>